<name>A0A0K1PQV1_9BACT</name>
<protein>
    <recommendedName>
        <fullName evidence="3">BNR repeat domain protein</fullName>
    </recommendedName>
</protein>
<keyword evidence="2" id="KW-1185">Reference proteome</keyword>
<dbReference type="Proteomes" id="UP000064967">
    <property type="component" value="Chromosome"/>
</dbReference>
<organism evidence="1 2">
    <name type="scientific">Labilithrix luteola</name>
    <dbReference type="NCBI Taxonomy" id="1391654"/>
    <lineage>
        <taxon>Bacteria</taxon>
        <taxon>Pseudomonadati</taxon>
        <taxon>Myxococcota</taxon>
        <taxon>Polyangia</taxon>
        <taxon>Polyangiales</taxon>
        <taxon>Labilitrichaceae</taxon>
        <taxon>Labilithrix</taxon>
    </lineage>
</organism>
<evidence type="ECO:0000313" key="2">
    <source>
        <dbReference type="Proteomes" id="UP000064967"/>
    </source>
</evidence>
<sequence length="294" mass="32136">MPEKVSISREFVRGAARMADLVYVISQMKTLIEQDIAHVSLVGLYKGNWGDAFNTIWNATAVAVAKSPAEKVVLVGEDGDVSTYVGGRREDETIEPRPVMIRHAREIGGEVFVCGSKRQVFRRVGEAQWVDMSAPRAGQTEALGFEAMDGYGWNEIYAAGWGGEIWRYDGATWTQCSSPTNVILSAVCCAGDGQVYVAGQGGVLVKGRGDAWAPVAWEDEVDADLWDLCWFRDKLYVATMSGLYTLDANRLVPVDFGAMGPVSCYNLSVAQGVMWSVGKADVASFDGTTWRKYD</sequence>
<dbReference type="PATRIC" id="fig|1391654.3.peg.2444"/>
<accession>A0A0K1PQV1</accession>
<dbReference type="AlphaFoldDB" id="A0A0K1PQV1"/>
<proteinExistence type="predicted"/>
<dbReference type="KEGG" id="llu:AKJ09_02410"/>
<evidence type="ECO:0008006" key="3">
    <source>
        <dbReference type="Google" id="ProtNLM"/>
    </source>
</evidence>
<evidence type="ECO:0000313" key="1">
    <source>
        <dbReference type="EMBL" id="AKU95746.1"/>
    </source>
</evidence>
<dbReference type="EMBL" id="CP012333">
    <property type="protein sequence ID" value="AKU95746.1"/>
    <property type="molecule type" value="Genomic_DNA"/>
</dbReference>
<reference evidence="1 2" key="1">
    <citation type="submission" date="2015-08" db="EMBL/GenBank/DDBJ databases">
        <authorList>
            <person name="Babu N.S."/>
            <person name="Beckwith C.J."/>
            <person name="Beseler K.G."/>
            <person name="Brison A."/>
            <person name="Carone J.V."/>
            <person name="Caskin T.P."/>
            <person name="Diamond M."/>
            <person name="Durham M.E."/>
            <person name="Foxe J.M."/>
            <person name="Go M."/>
            <person name="Henderson B.A."/>
            <person name="Jones I.B."/>
            <person name="McGettigan J.A."/>
            <person name="Micheletti S.J."/>
            <person name="Nasrallah M.E."/>
            <person name="Ortiz D."/>
            <person name="Piller C.R."/>
            <person name="Privatt S.R."/>
            <person name="Schneider S.L."/>
            <person name="Sharp S."/>
            <person name="Smith T.C."/>
            <person name="Stanton J.D."/>
            <person name="Ullery H.E."/>
            <person name="Wilson R.J."/>
            <person name="Serrano M.G."/>
            <person name="Buck G."/>
            <person name="Lee V."/>
            <person name="Wang Y."/>
            <person name="Carvalho R."/>
            <person name="Voegtly L."/>
            <person name="Shi R."/>
            <person name="Duckworth R."/>
            <person name="Johnson A."/>
            <person name="Loviza R."/>
            <person name="Walstead R."/>
            <person name="Shah Z."/>
            <person name="Kiflezghi M."/>
            <person name="Wade K."/>
            <person name="Ball S.L."/>
            <person name="Bradley K.W."/>
            <person name="Asai D.J."/>
            <person name="Bowman C.A."/>
            <person name="Russell D.A."/>
            <person name="Pope W.H."/>
            <person name="Jacobs-Sera D."/>
            <person name="Hendrix R.W."/>
            <person name="Hatfull G.F."/>
        </authorList>
    </citation>
    <scope>NUCLEOTIDE SEQUENCE [LARGE SCALE GENOMIC DNA]</scope>
    <source>
        <strain evidence="1 2">DSM 27648</strain>
    </source>
</reference>
<gene>
    <name evidence="1" type="ORF">AKJ09_02410</name>
</gene>